<protein>
    <recommendedName>
        <fullName evidence="3">F-box domain-containing protein</fullName>
    </recommendedName>
</protein>
<evidence type="ECO:0000256" key="2">
    <source>
        <dbReference type="SAM" id="Phobius"/>
    </source>
</evidence>
<sequence>MAETDKEELQKNSIKEIRNTSSCDDQGEDINLRIEVMETTGKKRKREREKDSEEEVLLQDPLEVFGSDIMMKILNHLDARSVALSLLVSRGWHGVACSDRLWTTKCEELWLGKAHIPRSSQVRGLSKLAAYSFSVMDGKRTRIMKEDLCDHVWEFHFRKGAPEYWRNLDPYWKGTGPPMHRYFHLDGSQTADPGDVVWGGHECCYSIVTSFVGGKIREHYVRINRWPQMSVSRKQDWSWEMSNHLYYYASIPDADKEDCSSNDGQRSGLSASVSVGISRLILSLCACVFPFFGAGGILIFLLLFLPTTSLVVKFCDGRGLVGLMIMLSLNVHFL</sequence>
<dbReference type="EMBL" id="JBBPBK010000003">
    <property type="protein sequence ID" value="KAK9288266.1"/>
    <property type="molecule type" value="Genomic_DNA"/>
</dbReference>
<dbReference type="InterPro" id="IPR001810">
    <property type="entry name" value="F-box_dom"/>
</dbReference>
<dbReference type="Proteomes" id="UP001415857">
    <property type="component" value="Unassembled WGS sequence"/>
</dbReference>
<dbReference type="InterPro" id="IPR036047">
    <property type="entry name" value="F-box-like_dom_sf"/>
</dbReference>
<evidence type="ECO:0000313" key="5">
    <source>
        <dbReference type="Proteomes" id="UP001415857"/>
    </source>
</evidence>
<feature type="domain" description="F-box" evidence="3">
    <location>
        <begin position="68"/>
        <end position="106"/>
    </location>
</feature>
<dbReference type="PANTHER" id="PTHR48218">
    <property type="entry name" value="F-BOX DOMAIN CONTAINING PROTEIN"/>
    <property type="match status" value="1"/>
</dbReference>
<gene>
    <name evidence="4" type="ORF">L1049_016716</name>
</gene>
<keyword evidence="2" id="KW-0812">Transmembrane</keyword>
<feature type="region of interest" description="Disordered" evidence="1">
    <location>
        <begin position="1"/>
        <end position="24"/>
    </location>
</feature>
<keyword evidence="2" id="KW-1133">Transmembrane helix</keyword>
<dbReference type="PANTHER" id="PTHR48218:SF3">
    <property type="entry name" value="OS07G0170800 PROTEIN"/>
    <property type="match status" value="1"/>
</dbReference>
<evidence type="ECO:0000256" key="1">
    <source>
        <dbReference type="SAM" id="MobiDB-lite"/>
    </source>
</evidence>
<name>A0AAP0X394_LIQFO</name>
<comment type="caution">
    <text evidence="4">The sequence shown here is derived from an EMBL/GenBank/DDBJ whole genome shotgun (WGS) entry which is preliminary data.</text>
</comment>
<dbReference type="AlphaFoldDB" id="A0AAP0X394"/>
<keyword evidence="2" id="KW-0472">Membrane</keyword>
<reference evidence="4 5" key="1">
    <citation type="journal article" date="2024" name="Plant J.">
        <title>Genome sequences and population genomics reveal climatic adaptation and genomic divergence between two closely related sweetgum species.</title>
        <authorList>
            <person name="Xu W.Q."/>
            <person name="Ren C.Q."/>
            <person name="Zhang X.Y."/>
            <person name="Comes H.P."/>
            <person name="Liu X.H."/>
            <person name="Li Y.G."/>
            <person name="Kettle C.J."/>
            <person name="Jalonen R."/>
            <person name="Gaisberger H."/>
            <person name="Ma Y.Z."/>
            <person name="Qiu Y.X."/>
        </authorList>
    </citation>
    <scope>NUCLEOTIDE SEQUENCE [LARGE SCALE GENOMIC DNA]</scope>
    <source>
        <strain evidence="4">Hangzhou</strain>
    </source>
</reference>
<evidence type="ECO:0000259" key="3">
    <source>
        <dbReference type="Pfam" id="PF12937"/>
    </source>
</evidence>
<keyword evidence="5" id="KW-1185">Reference proteome</keyword>
<feature type="compositionally biased region" description="Basic and acidic residues" evidence="1">
    <location>
        <begin position="7"/>
        <end position="18"/>
    </location>
</feature>
<proteinExistence type="predicted"/>
<dbReference type="SUPFAM" id="SSF81383">
    <property type="entry name" value="F-box domain"/>
    <property type="match status" value="1"/>
</dbReference>
<organism evidence="4 5">
    <name type="scientific">Liquidambar formosana</name>
    <name type="common">Formosan gum</name>
    <dbReference type="NCBI Taxonomy" id="63359"/>
    <lineage>
        <taxon>Eukaryota</taxon>
        <taxon>Viridiplantae</taxon>
        <taxon>Streptophyta</taxon>
        <taxon>Embryophyta</taxon>
        <taxon>Tracheophyta</taxon>
        <taxon>Spermatophyta</taxon>
        <taxon>Magnoliopsida</taxon>
        <taxon>eudicotyledons</taxon>
        <taxon>Gunneridae</taxon>
        <taxon>Pentapetalae</taxon>
        <taxon>Saxifragales</taxon>
        <taxon>Altingiaceae</taxon>
        <taxon>Liquidambar</taxon>
    </lineage>
</organism>
<feature type="transmembrane region" description="Helical" evidence="2">
    <location>
        <begin position="280"/>
        <end position="305"/>
    </location>
</feature>
<dbReference type="Gene3D" id="1.20.1280.50">
    <property type="match status" value="1"/>
</dbReference>
<dbReference type="Pfam" id="PF12937">
    <property type="entry name" value="F-box-like"/>
    <property type="match status" value="1"/>
</dbReference>
<evidence type="ECO:0000313" key="4">
    <source>
        <dbReference type="EMBL" id="KAK9288266.1"/>
    </source>
</evidence>
<accession>A0AAP0X394</accession>